<protein>
    <submittedName>
        <fullName evidence="2">ABC-type glycerol-3-phosphate transport system, substrate-binding protein</fullName>
    </submittedName>
</protein>
<feature type="chain" id="PRO_5011502288" evidence="1">
    <location>
        <begin position="29"/>
        <end position="457"/>
    </location>
</feature>
<keyword evidence="3" id="KW-1185">Reference proteome</keyword>
<evidence type="ECO:0000313" key="3">
    <source>
        <dbReference type="Proteomes" id="UP000199622"/>
    </source>
</evidence>
<gene>
    <name evidence="2" type="ORF">SAMN04489727_7588</name>
</gene>
<dbReference type="PROSITE" id="PS51257">
    <property type="entry name" value="PROKAR_LIPOPROTEIN"/>
    <property type="match status" value="1"/>
</dbReference>
<keyword evidence="1" id="KW-0732">Signal</keyword>
<dbReference type="OrthoDB" id="2644341at2"/>
<organism evidence="2 3">
    <name type="scientific">Amycolatopsis tolypomycina</name>
    <dbReference type="NCBI Taxonomy" id="208445"/>
    <lineage>
        <taxon>Bacteria</taxon>
        <taxon>Bacillati</taxon>
        <taxon>Actinomycetota</taxon>
        <taxon>Actinomycetes</taxon>
        <taxon>Pseudonocardiales</taxon>
        <taxon>Pseudonocardiaceae</taxon>
        <taxon>Amycolatopsis</taxon>
    </lineage>
</organism>
<dbReference type="PANTHER" id="PTHR43649">
    <property type="entry name" value="ARABINOSE-BINDING PROTEIN-RELATED"/>
    <property type="match status" value="1"/>
</dbReference>
<sequence length="457" mass="49871">MSSPWSRSVSRRTLCLLAAGSLALTAAACGDGESTPAGGKVKITVTGQPPTSQPFERSVFDADVQEFEASHPNIDIDPHEGFMDPKTFSAKLAGGQLEDVYYVYFTDPAQIIARHQAADITEAVKSVPHVNDLKPELLDNFRDANGKLYGLPTMNYTMGLLYSRALFQKAGLDPDKPPQTWDEVREAAKKISALGNGVVGYADYSKNNQGGWHLTGWLYSMGGAIARKDGDKWVADFNNDNGKKALQYLHDMRWTDNSMGAKQLLEAQDVQRMMGAGQLGMYMAAPDNVPVLVKQFNGKYEDYGIAGMPGGQGTLLGGEGYMINPKASPEKVKAGLEWIQWKYLNPDRFEKHIQQYVAELQPVGLPAEPTPDVWTGAVREQQLALKAKYANVPAANYKSYVDTTSRIKGSIEPPNAQQIYAALDSVMQAVLTDQNANIDQQLSSAASKVNSVLAQVK</sequence>
<name>A0A1H5A3G1_9PSEU</name>
<dbReference type="Proteomes" id="UP000199622">
    <property type="component" value="Unassembled WGS sequence"/>
</dbReference>
<feature type="signal peptide" evidence="1">
    <location>
        <begin position="1"/>
        <end position="28"/>
    </location>
</feature>
<dbReference type="STRING" id="208445.SAMN04489727_7588"/>
<evidence type="ECO:0000313" key="2">
    <source>
        <dbReference type="EMBL" id="SED36787.1"/>
    </source>
</evidence>
<dbReference type="AlphaFoldDB" id="A0A1H5A3G1"/>
<dbReference type="EMBL" id="FNSO01000004">
    <property type="protein sequence ID" value="SED36787.1"/>
    <property type="molecule type" value="Genomic_DNA"/>
</dbReference>
<dbReference type="PANTHER" id="PTHR43649:SF16">
    <property type="entry name" value="SUGAR-BINDING LIPOPROTEIN"/>
    <property type="match status" value="1"/>
</dbReference>
<accession>A0A1H5A3G1</accession>
<dbReference type="RefSeq" id="WP_091316538.1">
    <property type="nucleotide sequence ID" value="NZ_FNSO01000004.1"/>
</dbReference>
<dbReference type="Pfam" id="PF01547">
    <property type="entry name" value="SBP_bac_1"/>
    <property type="match status" value="1"/>
</dbReference>
<dbReference type="InterPro" id="IPR050490">
    <property type="entry name" value="Bact_solute-bd_prot1"/>
</dbReference>
<evidence type="ECO:0000256" key="1">
    <source>
        <dbReference type="SAM" id="SignalP"/>
    </source>
</evidence>
<dbReference type="InterPro" id="IPR006059">
    <property type="entry name" value="SBP"/>
</dbReference>
<dbReference type="Gene3D" id="3.40.190.10">
    <property type="entry name" value="Periplasmic binding protein-like II"/>
    <property type="match status" value="1"/>
</dbReference>
<proteinExistence type="predicted"/>
<dbReference type="SUPFAM" id="SSF53850">
    <property type="entry name" value="Periplasmic binding protein-like II"/>
    <property type="match status" value="1"/>
</dbReference>
<reference evidence="3" key="1">
    <citation type="submission" date="2016-10" db="EMBL/GenBank/DDBJ databases">
        <authorList>
            <person name="Varghese N."/>
            <person name="Submissions S."/>
        </authorList>
    </citation>
    <scope>NUCLEOTIDE SEQUENCE [LARGE SCALE GENOMIC DNA]</scope>
    <source>
        <strain evidence="3">DSM 44544</strain>
    </source>
</reference>